<organism evidence="2 3">
    <name type="scientific">Aphanothece hegewaldii CCALA 016</name>
    <dbReference type="NCBI Taxonomy" id="2107694"/>
    <lineage>
        <taxon>Bacteria</taxon>
        <taxon>Bacillati</taxon>
        <taxon>Cyanobacteriota</taxon>
        <taxon>Cyanophyceae</taxon>
        <taxon>Oscillatoriophycideae</taxon>
        <taxon>Chroococcales</taxon>
        <taxon>Aphanothecaceae</taxon>
        <taxon>Aphanothece</taxon>
    </lineage>
</organism>
<gene>
    <name evidence="2" type="ORF">C7H19_13650</name>
</gene>
<evidence type="ECO:0000313" key="2">
    <source>
        <dbReference type="EMBL" id="PSF36247.1"/>
    </source>
</evidence>
<proteinExistence type="predicted"/>
<name>A0A2T1LWG4_9CHRO</name>
<keyword evidence="1" id="KW-0812">Transmembrane</keyword>
<reference evidence="2 3" key="1">
    <citation type="submission" date="2018-03" db="EMBL/GenBank/DDBJ databases">
        <title>The ancient ancestry and fast evolution of plastids.</title>
        <authorList>
            <person name="Moore K.R."/>
            <person name="Magnabosco C."/>
            <person name="Momper L."/>
            <person name="Gold D.A."/>
            <person name="Bosak T."/>
            <person name="Fournier G.P."/>
        </authorList>
    </citation>
    <scope>NUCLEOTIDE SEQUENCE [LARGE SCALE GENOMIC DNA]</scope>
    <source>
        <strain evidence="2 3">CCALA 016</strain>
    </source>
</reference>
<keyword evidence="1" id="KW-1133">Transmembrane helix</keyword>
<protein>
    <submittedName>
        <fullName evidence="2">Uncharacterized protein</fullName>
    </submittedName>
</protein>
<dbReference type="EMBL" id="PXOH01000014">
    <property type="protein sequence ID" value="PSF36247.1"/>
    <property type="molecule type" value="Genomic_DNA"/>
</dbReference>
<evidence type="ECO:0000313" key="3">
    <source>
        <dbReference type="Proteomes" id="UP000239001"/>
    </source>
</evidence>
<comment type="caution">
    <text evidence="2">The sequence shown here is derived from an EMBL/GenBank/DDBJ whole genome shotgun (WGS) entry which is preliminary data.</text>
</comment>
<keyword evidence="3" id="KW-1185">Reference proteome</keyword>
<keyword evidence="1" id="KW-0472">Membrane</keyword>
<dbReference type="Proteomes" id="UP000239001">
    <property type="component" value="Unassembled WGS sequence"/>
</dbReference>
<accession>A0A2T1LWG4</accession>
<reference evidence="2 3" key="2">
    <citation type="submission" date="2018-03" db="EMBL/GenBank/DDBJ databases">
        <authorList>
            <person name="Keele B.F."/>
        </authorList>
    </citation>
    <scope>NUCLEOTIDE SEQUENCE [LARGE SCALE GENOMIC DNA]</scope>
    <source>
        <strain evidence="2 3">CCALA 016</strain>
    </source>
</reference>
<dbReference type="AlphaFoldDB" id="A0A2T1LWG4"/>
<sequence>MLSREYFSINQFKSGIWWVGVPSCLFGTVERSVALFSDNYISVINIFHFLFTAFLFTCWIYLKPELKFDSNIKESNSMEKDDVLPLGDIHLQKAKTRMAELQQYHVIRQLYILPFSFICQIYHLLNLKHLETVHSLSLGNLKVIDVNGCYSTSTGGSLTFNTALSSPLSILKIWRQPTVQVELTLHTPYTVELSIPVYQDKKMIVLFNAFPLNSNKHIFLVNIYSNLQWPKFLLSSLLHIASFLTVYEDLPYLKKLSQRNLLKSNQTPSHQTMWLYKRFVELYASKLESKEEI</sequence>
<feature type="transmembrane region" description="Helical" evidence="1">
    <location>
        <begin position="40"/>
        <end position="62"/>
    </location>
</feature>
<evidence type="ECO:0000256" key="1">
    <source>
        <dbReference type="SAM" id="Phobius"/>
    </source>
</evidence>